<dbReference type="VEuPathDB" id="FungiDB:RhiirA1_393389"/>
<dbReference type="VEuPathDB" id="FungiDB:RhiirFUN_016711"/>
<accession>A0A2N1MHB1</accession>
<organism evidence="1 2">
    <name type="scientific">Rhizophagus irregularis</name>
    <dbReference type="NCBI Taxonomy" id="588596"/>
    <lineage>
        <taxon>Eukaryota</taxon>
        <taxon>Fungi</taxon>
        <taxon>Fungi incertae sedis</taxon>
        <taxon>Mucoromycota</taxon>
        <taxon>Glomeromycotina</taxon>
        <taxon>Glomeromycetes</taxon>
        <taxon>Glomerales</taxon>
        <taxon>Glomeraceae</taxon>
        <taxon>Rhizophagus</taxon>
    </lineage>
</organism>
<dbReference type="EMBL" id="LLXL01002366">
    <property type="protein sequence ID" value="PKK61022.1"/>
    <property type="molecule type" value="Genomic_DNA"/>
</dbReference>
<reference evidence="1 2" key="1">
    <citation type="submission" date="2016-04" db="EMBL/GenBank/DDBJ databases">
        <title>Genome analyses suggest a sexual origin of heterokaryosis in a supposedly ancient asexual fungus.</title>
        <authorList>
            <person name="Ropars J."/>
            <person name="Sedzielewska K."/>
            <person name="Noel J."/>
            <person name="Charron P."/>
            <person name="Farinelli L."/>
            <person name="Marton T."/>
            <person name="Kruger M."/>
            <person name="Pelin A."/>
            <person name="Brachmann A."/>
            <person name="Corradi N."/>
        </authorList>
    </citation>
    <scope>NUCLEOTIDE SEQUENCE [LARGE SCALE GENOMIC DNA]</scope>
    <source>
        <strain evidence="1 2">C2</strain>
    </source>
</reference>
<protein>
    <submittedName>
        <fullName evidence="1">Uncharacterized protein</fullName>
    </submittedName>
</protein>
<dbReference type="VEuPathDB" id="FungiDB:FUN_007974"/>
<reference evidence="1 2" key="2">
    <citation type="submission" date="2017-10" db="EMBL/GenBank/DDBJ databases">
        <title>Extensive intraspecific genome diversity in a model arbuscular mycorrhizal fungus.</title>
        <authorList>
            <person name="Chen E.C.H."/>
            <person name="Morin E."/>
            <person name="Baudet D."/>
            <person name="Noel J."/>
            <person name="Ndikumana S."/>
            <person name="Charron P."/>
            <person name="St-Onge C."/>
            <person name="Giorgi J."/>
            <person name="Grigoriev I.V."/>
            <person name="Roux C."/>
            <person name="Martin F.M."/>
            <person name="Corradi N."/>
        </authorList>
    </citation>
    <scope>NUCLEOTIDE SEQUENCE [LARGE SCALE GENOMIC DNA]</scope>
    <source>
        <strain evidence="1 2">C2</strain>
    </source>
</reference>
<sequence>MDVSDEDVLLQCKLNHMNEVFNELAGLSKEKLEKIIALQVKYDIEIKNLAAECNLEPEFIKIFVNQRLKNLERTVAGMPGKWNVNVKSSGVQKKCAIEWNELDLDIKEQYFQTADEINKSRSLNKTELIEDINKRKNELNKQIKELRKIYRMIHVSCGVDLLTICVSNTDDINSTCFGTTIGEEFYAQCNTLDQILTLFQSFSILEKAERNKMLGNIDTSQSSHYVTQHNQYVSVNNRKTRDEVRCILREKFRKATGKETIPYKNWPIQDKYLVHGWPSEVEFMDYAKLSESDKVKVLSALNNINFSENQNKVDI</sequence>
<proteinExistence type="predicted"/>
<comment type="caution">
    <text evidence="1">The sequence shown here is derived from an EMBL/GenBank/DDBJ whole genome shotgun (WGS) entry which is preliminary data.</text>
</comment>
<dbReference type="Proteomes" id="UP000233469">
    <property type="component" value="Unassembled WGS sequence"/>
</dbReference>
<gene>
    <name evidence="1" type="ORF">RhiirC2_792429</name>
</gene>
<evidence type="ECO:0000313" key="1">
    <source>
        <dbReference type="EMBL" id="PKK61022.1"/>
    </source>
</evidence>
<dbReference type="Gene3D" id="3.90.1460.10">
    <property type="entry name" value="GTF2I-like"/>
    <property type="match status" value="1"/>
</dbReference>
<name>A0A2N1MHB1_9GLOM</name>
<dbReference type="AlphaFoldDB" id="A0A2N1MHB1"/>
<dbReference type="InterPro" id="IPR036647">
    <property type="entry name" value="GTF2I-like_rpt_sf"/>
</dbReference>
<evidence type="ECO:0000313" key="2">
    <source>
        <dbReference type="Proteomes" id="UP000233469"/>
    </source>
</evidence>